<evidence type="ECO:0000256" key="1">
    <source>
        <dbReference type="ARBA" id="ARBA00023002"/>
    </source>
</evidence>
<dbReference type="InterPro" id="IPR050740">
    <property type="entry name" value="Aldehyde_DH_Superfamily"/>
</dbReference>
<dbReference type="InterPro" id="IPR044151">
    <property type="entry name" value="ALDH_KGSADH"/>
</dbReference>
<dbReference type="AlphaFoldDB" id="A0A1H1YP70"/>
<keyword evidence="1" id="KW-0560">Oxidoreductase</keyword>
<feature type="domain" description="Aldehyde dehydrogenase" evidence="2">
    <location>
        <begin position="3"/>
        <end position="423"/>
    </location>
</feature>
<dbReference type="STRING" id="630515.SAMN04489812_4704"/>
<reference evidence="3 4" key="1">
    <citation type="submission" date="2016-10" db="EMBL/GenBank/DDBJ databases">
        <authorList>
            <person name="de Groot N.N."/>
        </authorList>
    </citation>
    <scope>NUCLEOTIDE SEQUENCE [LARGE SCALE GENOMIC DNA]</scope>
    <source>
        <strain evidence="3 4">DSM 21800</strain>
    </source>
</reference>
<dbReference type="PANTHER" id="PTHR43353:SF3">
    <property type="entry name" value="ALDEHYDE DEHYDROGENASE-RELATED"/>
    <property type="match status" value="1"/>
</dbReference>
<sequence length="488" mass="51244">MSQTNTAEQHATTVPELNEQVEAAHRAFLVARDVPPTERKNWLYAIADALDAAAGTLIPIADEESHLGETRLTGELKRTSFQLRLLADDAASGEPLDLIIDHADGEWGMGPRPDLRRMSEPVGVVGVFGASNFPFAFSVIGGDSASALAAGCSVVHKGHEAHPKLAAATAKIVVDALAGAGAPDGLFGLVTGFDAGTALVEHPLVQAVGFTGSTRGGRALFDRIAARPEPIPFYGELGSTNPVFVAPQAWKARSADIVSGFLGSVSMGVGQFCTKPGLLIVPAGSDLPALLEGADVDRRLGAMLTPRLEDGFLGALHEMRDRQGVSVIAGGNGVDQLSVLQTTAEQVLDAPEILAAEMFGPATLIIEYSRDDAAIELAEALEGQLTATLQADDADDVDGLVRVLARKAGRILWNGWPTGVTVSYAQLHGGPYPATTAPATTSVGTTATRRFLRPVAYQDFPQARLPEVLRDSAPAGLRRRVDGEWTTS</sequence>
<proteinExistence type="predicted"/>
<organism evidence="3 4">
    <name type="scientific">Microlunatus soli</name>
    <dbReference type="NCBI Taxonomy" id="630515"/>
    <lineage>
        <taxon>Bacteria</taxon>
        <taxon>Bacillati</taxon>
        <taxon>Actinomycetota</taxon>
        <taxon>Actinomycetes</taxon>
        <taxon>Propionibacteriales</taxon>
        <taxon>Propionibacteriaceae</taxon>
        <taxon>Microlunatus</taxon>
    </lineage>
</organism>
<dbReference type="SUPFAM" id="SSF53720">
    <property type="entry name" value="ALDH-like"/>
    <property type="match status" value="1"/>
</dbReference>
<dbReference type="Pfam" id="PF00171">
    <property type="entry name" value="Aldedh"/>
    <property type="match status" value="1"/>
</dbReference>
<dbReference type="InterPro" id="IPR015590">
    <property type="entry name" value="Aldehyde_DH_dom"/>
</dbReference>
<dbReference type="InterPro" id="IPR016161">
    <property type="entry name" value="Ald_DH/histidinol_DH"/>
</dbReference>
<gene>
    <name evidence="3" type="ORF">SAMN04489812_4704</name>
</gene>
<name>A0A1H1YP70_9ACTN</name>
<dbReference type="CDD" id="cd07129">
    <property type="entry name" value="ALDH_KGSADH"/>
    <property type="match status" value="1"/>
</dbReference>
<dbReference type="Gene3D" id="3.40.309.10">
    <property type="entry name" value="Aldehyde Dehydrogenase, Chain A, domain 2"/>
    <property type="match status" value="1"/>
</dbReference>
<dbReference type="Proteomes" id="UP000199103">
    <property type="component" value="Chromosome I"/>
</dbReference>
<evidence type="ECO:0000259" key="2">
    <source>
        <dbReference type="Pfam" id="PF00171"/>
    </source>
</evidence>
<accession>A0A1H1YP70</accession>
<dbReference type="Gene3D" id="3.40.605.10">
    <property type="entry name" value="Aldehyde Dehydrogenase, Chain A, domain 1"/>
    <property type="match status" value="1"/>
</dbReference>
<keyword evidence="4" id="KW-1185">Reference proteome</keyword>
<protein>
    <submittedName>
        <fullName evidence="3">NADP-dependent aldehyde dehydrogenase</fullName>
    </submittedName>
</protein>
<dbReference type="PANTHER" id="PTHR43353">
    <property type="entry name" value="SUCCINATE-SEMIALDEHYDE DEHYDROGENASE, MITOCHONDRIAL"/>
    <property type="match status" value="1"/>
</dbReference>
<dbReference type="InterPro" id="IPR016163">
    <property type="entry name" value="Ald_DH_C"/>
</dbReference>
<dbReference type="GO" id="GO:0016620">
    <property type="term" value="F:oxidoreductase activity, acting on the aldehyde or oxo group of donors, NAD or NADP as acceptor"/>
    <property type="evidence" value="ECO:0007669"/>
    <property type="project" value="InterPro"/>
</dbReference>
<evidence type="ECO:0000313" key="4">
    <source>
        <dbReference type="Proteomes" id="UP000199103"/>
    </source>
</evidence>
<dbReference type="InterPro" id="IPR016162">
    <property type="entry name" value="Ald_DH_N"/>
</dbReference>
<evidence type="ECO:0000313" key="3">
    <source>
        <dbReference type="EMBL" id="SDT23278.1"/>
    </source>
</evidence>
<dbReference type="EMBL" id="LT629772">
    <property type="protein sequence ID" value="SDT23278.1"/>
    <property type="molecule type" value="Genomic_DNA"/>
</dbReference>